<evidence type="ECO:0000313" key="2">
    <source>
        <dbReference type="EMBL" id="ATA18652.1"/>
    </source>
</evidence>
<dbReference type="EMBL" id="CP014136">
    <property type="protein sequence ID" value="ATA18652.1"/>
    <property type="molecule type" value="Genomic_DNA"/>
</dbReference>
<feature type="region of interest" description="Disordered" evidence="1">
    <location>
        <begin position="49"/>
        <end position="129"/>
    </location>
</feature>
<dbReference type="Gene3D" id="3.30.1150.10">
    <property type="match status" value="1"/>
</dbReference>
<dbReference type="KEGG" id="gqu:AWC35_04430"/>
<sequence length="242" mass="26791">MYLLYRVRHIISWLPLPVIVICLILNSHQTAIKVSPHYDDTVMTLALAEPEPEPQPEPQPEPEPEPEPQPEPEPVPVVPQPVAEVAPAPKPRPKPTPKSAPKPRPKPAVSSPKTAPVKAPPETLRSETARVPVPAAPRVNVQAIENGYIQALRVQLDRSKRYPTGRQVSLERPEGIVEVWLEVDRSGRVVNSGINTRARSMLLNRAADSSLQSIKQVKPFPADAFAGQNTKRFLATFNYQPQ</sequence>
<evidence type="ECO:0000313" key="3">
    <source>
        <dbReference type="Proteomes" id="UP000217182"/>
    </source>
</evidence>
<organism evidence="2 3">
    <name type="scientific">Gibbsiella quercinecans</name>
    <dbReference type="NCBI Taxonomy" id="929813"/>
    <lineage>
        <taxon>Bacteria</taxon>
        <taxon>Pseudomonadati</taxon>
        <taxon>Pseudomonadota</taxon>
        <taxon>Gammaproteobacteria</taxon>
        <taxon>Enterobacterales</taxon>
        <taxon>Yersiniaceae</taxon>
        <taxon>Gibbsiella</taxon>
    </lineage>
</organism>
<gene>
    <name evidence="2" type="ORF">AWC35_04430</name>
</gene>
<dbReference type="OrthoDB" id="6691688at2"/>
<name>A0A250AY86_9GAMM</name>
<dbReference type="Proteomes" id="UP000217182">
    <property type="component" value="Chromosome"/>
</dbReference>
<feature type="compositionally biased region" description="Acidic residues" evidence="1">
    <location>
        <begin position="50"/>
        <end position="70"/>
    </location>
</feature>
<evidence type="ECO:0000256" key="1">
    <source>
        <dbReference type="SAM" id="MobiDB-lite"/>
    </source>
</evidence>
<protein>
    <submittedName>
        <fullName evidence="2">Energy transducer TonB</fullName>
    </submittedName>
</protein>
<reference evidence="2 3" key="1">
    <citation type="submission" date="2016-01" db="EMBL/GenBank/DDBJ databases">
        <authorList>
            <person name="Oliw E.H."/>
        </authorList>
    </citation>
    <scope>NUCLEOTIDE SEQUENCE [LARGE SCALE GENOMIC DNA]</scope>
    <source>
        <strain evidence="2 3">FRB97</strain>
    </source>
</reference>
<feature type="compositionally biased region" description="Basic residues" evidence="1">
    <location>
        <begin position="91"/>
        <end position="105"/>
    </location>
</feature>
<dbReference type="AlphaFoldDB" id="A0A250AY86"/>
<keyword evidence="3" id="KW-1185">Reference proteome</keyword>
<accession>A0A250AY86</accession>
<dbReference type="RefSeq" id="WP_095845255.1">
    <property type="nucleotide sequence ID" value="NZ_CP014136.1"/>
</dbReference>
<proteinExistence type="predicted"/>
<dbReference type="SUPFAM" id="SSF74653">
    <property type="entry name" value="TolA/TonB C-terminal domain"/>
    <property type="match status" value="1"/>
</dbReference>